<keyword evidence="8" id="KW-0472">Membrane</keyword>
<dbReference type="InterPro" id="IPR003660">
    <property type="entry name" value="HAMP_dom"/>
</dbReference>
<keyword evidence="12" id="KW-1185">Reference proteome</keyword>
<evidence type="ECO:0000256" key="5">
    <source>
        <dbReference type="ARBA" id="ARBA00022679"/>
    </source>
</evidence>
<evidence type="ECO:0000259" key="10">
    <source>
        <dbReference type="PROSITE" id="PS50885"/>
    </source>
</evidence>
<dbReference type="Pfam" id="PF00512">
    <property type="entry name" value="HisKA"/>
    <property type="match status" value="1"/>
</dbReference>
<evidence type="ECO:0000256" key="2">
    <source>
        <dbReference type="ARBA" id="ARBA00004370"/>
    </source>
</evidence>
<dbReference type="InterPro" id="IPR003661">
    <property type="entry name" value="HisK_dim/P_dom"/>
</dbReference>
<keyword evidence="4" id="KW-0597">Phosphoprotein</keyword>
<dbReference type="InterPro" id="IPR004358">
    <property type="entry name" value="Sig_transdc_His_kin-like_C"/>
</dbReference>
<dbReference type="EC" id="2.7.13.3" evidence="3"/>
<keyword evidence="8" id="KW-0812">Transmembrane</keyword>
<feature type="transmembrane region" description="Helical" evidence="8">
    <location>
        <begin position="21"/>
        <end position="43"/>
    </location>
</feature>
<organism evidence="11 12">
    <name type="scientific">Ruminococcus intestinalis</name>
    <dbReference type="NCBI Taxonomy" id="2763066"/>
    <lineage>
        <taxon>Bacteria</taxon>
        <taxon>Bacillati</taxon>
        <taxon>Bacillota</taxon>
        <taxon>Clostridia</taxon>
        <taxon>Eubacteriales</taxon>
        <taxon>Oscillospiraceae</taxon>
        <taxon>Ruminococcus</taxon>
    </lineage>
</organism>
<evidence type="ECO:0000256" key="8">
    <source>
        <dbReference type="SAM" id="Phobius"/>
    </source>
</evidence>
<keyword evidence="5" id="KW-0808">Transferase</keyword>
<evidence type="ECO:0000256" key="4">
    <source>
        <dbReference type="ARBA" id="ARBA00022553"/>
    </source>
</evidence>
<keyword evidence="7" id="KW-0902">Two-component regulatory system</keyword>
<dbReference type="Gene3D" id="6.10.340.10">
    <property type="match status" value="1"/>
</dbReference>
<dbReference type="RefSeq" id="WP_186936363.1">
    <property type="nucleotide sequence ID" value="NZ_JACOPS010000007.1"/>
</dbReference>
<dbReference type="SMART" id="SM00388">
    <property type="entry name" value="HisKA"/>
    <property type="match status" value="1"/>
</dbReference>
<evidence type="ECO:0000256" key="6">
    <source>
        <dbReference type="ARBA" id="ARBA00022777"/>
    </source>
</evidence>
<feature type="domain" description="Histidine kinase" evidence="9">
    <location>
        <begin position="297"/>
        <end position="512"/>
    </location>
</feature>
<dbReference type="CDD" id="cd00082">
    <property type="entry name" value="HisKA"/>
    <property type="match status" value="1"/>
</dbReference>
<evidence type="ECO:0000256" key="3">
    <source>
        <dbReference type="ARBA" id="ARBA00012438"/>
    </source>
</evidence>
<dbReference type="SUPFAM" id="SSF55874">
    <property type="entry name" value="ATPase domain of HSP90 chaperone/DNA topoisomerase II/histidine kinase"/>
    <property type="match status" value="1"/>
</dbReference>
<comment type="catalytic activity">
    <reaction evidence="1">
        <text>ATP + protein L-histidine = ADP + protein N-phospho-L-histidine.</text>
        <dbReference type="EC" id="2.7.13.3"/>
    </reaction>
</comment>
<dbReference type="Gene3D" id="1.10.287.130">
    <property type="match status" value="1"/>
</dbReference>
<dbReference type="PROSITE" id="PS50885">
    <property type="entry name" value="HAMP"/>
    <property type="match status" value="1"/>
</dbReference>
<comment type="subcellular location">
    <subcellularLocation>
        <location evidence="2">Membrane</location>
    </subcellularLocation>
</comment>
<dbReference type="PANTHER" id="PTHR43711">
    <property type="entry name" value="TWO-COMPONENT HISTIDINE KINASE"/>
    <property type="match status" value="1"/>
</dbReference>
<evidence type="ECO:0000256" key="1">
    <source>
        <dbReference type="ARBA" id="ARBA00000085"/>
    </source>
</evidence>
<sequence>MKHSKFRKLSWAEVKNREMPLHFTLLCYFLLFGLLILVVLWIFQSFFLESFYTSTKKNAAEKSAKIIAESLENNQNPLATIENVASYNSLCVQVYDTSTAFFQKRYECNYASPSVSLNIEAHKVYSYYSCASDNNGSCLEIIGENERQDGLFEDYQKNTATNDTASKFNWKRKSSGTAKIMTYGKILSLEDGTECFVIVSSVITPINNTIEIIKDQIFVISIVFFVLAVAISLYASQRIAKPISLTTKAAKELAKKNYDVEFDSKGYLEVQELNDTLNFAKKELAANERLQRELIANISHDLRTPLTMITGYGEVMRDLPGENTAENIQIIIDEATRLSSLVNDLLDLSKLQSGTMELQKSVFCITDSFKTIFARYAKLKEQDGYNIYLDKCKERVFVKADELKISQVIYNLVNNAINYAGEDKTVVVTQQVIGEKVRINVTDHGEGIPADKLEYIWDRYYKVDKEHKRSVIGTGLGLSIVKSILNAHNARCGVTSTLGKGSTFWFELDTVKVVEIKEDISDDN</sequence>
<evidence type="ECO:0000259" key="9">
    <source>
        <dbReference type="PROSITE" id="PS50109"/>
    </source>
</evidence>
<dbReference type="Gene3D" id="3.30.565.10">
    <property type="entry name" value="Histidine kinase-like ATPase, C-terminal domain"/>
    <property type="match status" value="1"/>
</dbReference>
<evidence type="ECO:0000256" key="7">
    <source>
        <dbReference type="ARBA" id="ARBA00023012"/>
    </source>
</evidence>
<dbReference type="SUPFAM" id="SSF47384">
    <property type="entry name" value="Homodimeric domain of signal transducing histidine kinase"/>
    <property type="match status" value="1"/>
</dbReference>
<comment type="caution">
    <text evidence="11">The sequence shown here is derived from an EMBL/GenBank/DDBJ whole genome shotgun (WGS) entry which is preliminary data.</text>
</comment>
<dbReference type="GO" id="GO:0016301">
    <property type="term" value="F:kinase activity"/>
    <property type="evidence" value="ECO:0007669"/>
    <property type="project" value="UniProtKB-KW"/>
</dbReference>
<dbReference type="InterPro" id="IPR050736">
    <property type="entry name" value="Sensor_HK_Regulatory"/>
</dbReference>
<dbReference type="CDD" id="cd00075">
    <property type="entry name" value="HATPase"/>
    <property type="match status" value="1"/>
</dbReference>
<dbReference type="SMART" id="SM00387">
    <property type="entry name" value="HATPase_c"/>
    <property type="match status" value="1"/>
</dbReference>
<proteinExistence type="predicted"/>
<keyword evidence="6 11" id="KW-0418">Kinase</keyword>
<accession>A0ABR7HNT9</accession>
<dbReference type="PROSITE" id="PS50109">
    <property type="entry name" value="HIS_KIN"/>
    <property type="match status" value="1"/>
</dbReference>
<dbReference type="PRINTS" id="PR00344">
    <property type="entry name" value="BCTRLSENSOR"/>
</dbReference>
<name>A0ABR7HNT9_9FIRM</name>
<evidence type="ECO:0000313" key="12">
    <source>
        <dbReference type="Proteomes" id="UP000636755"/>
    </source>
</evidence>
<dbReference type="InterPro" id="IPR005467">
    <property type="entry name" value="His_kinase_dom"/>
</dbReference>
<dbReference type="Proteomes" id="UP000636755">
    <property type="component" value="Unassembled WGS sequence"/>
</dbReference>
<dbReference type="InterPro" id="IPR003594">
    <property type="entry name" value="HATPase_dom"/>
</dbReference>
<evidence type="ECO:0000313" key="11">
    <source>
        <dbReference type="EMBL" id="MBC5729157.1"/>
    </source>
</evidence>
<dbReference type="InterPro" id="IPR036097">
    <property type="entry name" value="HisK_dim/P_sf"/>
</dbReference>
<dbReference type="Pfam" id="PF02518">
    <property type="entry name" value="HATPase_c"/>
    <property type="match status" value="1"/>
</dbReference>
<feature type="domain" description="HAMP" evidence="10">
    <location>
        <begin position="237"/>
        <end position="289"/>
    </location>
</feature>
<reference evidence="11 12" key="1">
    <citation type="submission" date="2020-08" db="EMBL/GenBank/DDBJ databases">
        <title>Genome public.</title>
        <authorList>
            <person name="Liu C."/>
            <person name="Sun Q."/>
        </authorList>
    </citation>
    <scope>NUCLEOTIDE SEQUENCE [LARGE SCALE GENOMIC DNA]</scope>
    <source>
        <strain evidence="11 12">NSJ-71</strain>
    </source>
</reference>
<gene>
    <name evidence="11" type="ORF">H8R91_11615</name>
</gene>
<keyword evidence="8" id="KW-1133">Transmembrane helix</keyword>
<protein>
    <recommendedName>
        <fullName evidence="3">histidine kinase</fullName>
        <ecNumber evidence="3">2.7.13.3</ecNumber>
    </recommendedName>
</protein>
<dbReference type="InterPro" id="IPR036890">
    <property type="entry name" value="HATPase_C_sf"/>
</dbReference>
<dbReference type="EMBL" id="JACOPS010000007">
    <property type="protein sequence ID" value="MBC5729157.1"/>
    <property type="molecule type" value="Genomic_DNA"/>
</dbReference>
<dbReference type="PANTHER" id="PTHR43711:SF1">
    <property type="entry name" value="HISTIDINE KINASE 1"/>
    <property type="match status" value="1"/>
</dbReference>